<dbReference type="RefSeq" id="WP_316020262.1">
    <property type="nucleotide sequence ID" value="NZ_JAWDID010000042.1"/>
</dbReference>
<keyword evidence="6" id="KW-1185">Reference proteome</keyword>
<dbReference type="EMBL" id="JAWDID010000042">
    <property type="protein sequence ID" value="MDU0342491.1"/>
    <property type="molecule type" value="Genomic_DNA"/>
</dbReference>
<dbReference type="Proteomes" id="UP001254257">
    <property type="component" value="Unassembled WGS sequence"/>
</dbReference>
<dbReference type="Pfam" id="PF12974">
    <property type="entry name" value="Phosphonate-bd"/>
    <property type="match status" value="1"/>
</dbReference>
<evidence type="ECO:0000313" key="5">
    <source>
        <dbReference type="EMBL" id="MDU0342491.1"/>
    </source>
</evidence>
<dbReference type="SMART" id="SM00062">
    <property type="entry name" value="PBPb"/>
    <property type="match status" value="1"/>
</dbReference>
<evidence type="ECO:0000256" key="2">
    <source>
        <dbReference type="ARBA" id="ARBA00022729"/>
    </source>
</evidence>
<evidence type="ECO:0000256" key="1">
    <source>
        <dbReference type="ARBA" id="ARBA00007162"/>
    </source>
</evidence>
<comment type="similarity">
    <text evidence="1">Belongs to the phosphate/phosphite/phosphonate binding protein family.</text>
</comment>
<dbReference type="PANTHER" id="PTHR35841">
    <property type="entry name" value="PHOSPHONATES-BINDING PERIPLASMIC PROTEIN"/>
    <property type="match status" value="1"/>
</dbReference>
<gene>
    <name evidence="5" type="primary">phnD</name>
    <name evidence="5" type="ORF">RKE40_21545</name>
</gene>
<feature type="domain" description="Solute-binding protein family 3/N-terminal" evidence="4">
    <location>
        <begin position="60"/>
        <end position="291"/>
    </location>
</feature>
<dbReference type="InterPro" id="IPR001638">
    <property type="entry name" value="Solute-binding_3/MltF_N"/>
</dbReference>
<proteinExistence type="inferred from homology"/>
<name>A0ABU3SCT0_9HYPH</name>
<dbReference type="NCBIfam" id="TIGR01098">
    <property type="entry name" value="3A0109s03R"/>
    <property type="match status" value="1"/>
</dbReference>
<dbReference type="PANTHER" id="PTHR35841:SF1">
    <property type="entry name" value="PHOSPHONATES-BINDING PERIPLASMIC PROTEIN"/>
    <property type="match status" value="1"/>
</dbReference>
<dbReference type="SUPFAM" id="SSF53850">
    <property type="entry name" value="Periplasmic binding protein-like II"/>
    <property type="match status" value="1"/>
</dbReference>
<feature type="signal peptide" evidence="3">
    <location>
        <begin position="1"/>
        <end position="24"/>
    </location>
</feature>
<feature type="chain" id="PRO_5046749251" evidence="3">
    <location>
        <begin position="25"/>
        <end position="329"/>
    </location>
</feature>
<evidence type="ECO:0000256" key="3">
    <source>
        <dbReference type="SAM" id="SignalP"/>
    </source>
</evidence>
<keyword evidence="2 3" id="KW-0732">Signal</keyword>
<evidence type="ECO:0000259" key="4">
    <source>
        <dbReference type="SMART" id="SM00062"/>
    </source>
</evidence>
<sequence>MLRAKIASLCLIALGFGLASPAQAQTCPNRGTLDARYCDADGDLLADIPSDKARQKDPDTLIFSYTPVEDPSVYENVFADFLAHLTKVTGKKVKWFGAESYAAQVEAMRSGRLHIAGVASGPTPFAVNLAGFRPIVAMEKHDNSIGYTLQLIVPKGSAIQSIADLKGKRVAHVAPSSNSGDTAPRILFKEKGIVPGKDYEVLYSGKHDNSIMGVVNKDYDAAPVASSVLERMADRGMFKRDDVRIVYESAPFPRTAFGIAHDLNPELQAKIKEAFLSFDFLKSGLAKEFKDTKGFKELSYKAAWSDIIVIQRESGITYTQDGLAKLKGD</sequence>
<dbReference type="Gene3D" id="3.40.190.10">
    <property type="entry name" value="Periplasmic binding protein-like II"/>
    <property type="match status" value="2"/>
</dbReference>
<comment type="caution">
    <text evidence="5">The sequence shown here is derived from an EMBL/GenBank/DDBJ whole genome shotgun (WGS) entry which is preliminary data.</text>
</comment>
<organism evidence="5 6">
    <name type="scientific">Bosea rubneri</name>
    <dbReference type="NCBI Taxonomy" id="3075434"/>
    <lineage>
        <taxon>Bacteria</taxon>
        <taxon>Pseudomonadati</taxon>
        <taxon>Pseudomonadota</taxon>
        <taxon>Alphaproteobacteria</taxon>
        <taxon>Hyphomicrobiales</taxon>
        <taxon>Boseaceae</taxon>
        <taxon>Bosea</taxon>
    </lineage>
</organism>
<protein>
    <submittedName>
        <fullName evidence="5">Phosphate/phosphite/phosphonate ABC transporter substrate-binding protein</fullName>
    </submittedName>
</protein>
<accession>A0ABU3SCT0</accession>
<dbReference type="InterPro" id="IPR005770">
    <property type="entry name" value="PhnD"/>
</dbReference>
<evidence type="ECO:0000313" key="6">
    <source>
        <dbReference type="Proteomes" id="UP001254257"/>
    </source>
</evidence>
<reference evidence="5 6" key="1">
    <citation type="submission" date="2023-09" db="EMBL/GenBank/DDBJ databases">
        <title>Whole genome shotgun sequencing (WGS) of Bosea sp. ZW T0_25, isolated from stored onions (Allium cepa).</title>
        <authorList>
            <person name="Stoll D.A."/>
            <person name="Huch M."/>
        </authorList>
    </citation>
    <scope>NUCLEOTIDE SEQUENCE [LARGE SCALE GENOMIC DNA]</scope>
    <source>
        <strain evidence="5 6">ZW T0_25</strain>
    </source>
</reference>